<dbReference type="PATRIC" id="fig|1429438.4.peg.1192"/>
<dbReference type="InterPro" id="IPR006091">
    <property type="entry name" value="Acyl-CoA_Oxase/DH_mid-dom"/>
</dbReference>
<dbReference type="FunFam" id="2.40.110.10:FF:000011">
    <property type="entry name" value="Acyl-CoA dehydrogenase FadE34"/>
    <property type="match status" value="1"/>
</dbReference>
<evidence type="ECO:0008006" key="12">
    <source>
        <dbReference type="Google" id="ProtNLM"/>
    </source>
</evidence>
<evidence type="ECO:0000256" key="6">
    <source>
        <dbReference type="RuleBase" id="RU362125"/>
    </source>
</evidence>
<comment type="similarity">
    <text evidence="2 6">Belongs to the acyl-CoA dehydrogenase family.</text>
</comment>
<evidence type="ECO:0000313" key="10">
    <source>
        <dbReference type="EMBL" id="ETX01989.1"/>
    </source>
</evidence>
<evidence type="ECO:0000256" key="2">
    <source>
        <dbReference type="ARBA" id="ARBA00009347"/>
    </source>
</evidence>
<proteinExistence type="inferred from homology"/>
<dbReference type="Proteomes" id="UP000019141">
    <property type="component" value="Unassembled WGS sequence"/>
</dbReference>
<dbReference type="GO" id="GO:0050660">
    <property type="term" value="F:flavin adenine dinucleotide binding"/>
    <property type="evidence" value="ECO:0007669"/>
    <property type="project" value="InterPro"/>
</dbReference>
<comment type="caution">
    <text evidence="10">The sequence shown here is derived from an EMBL/GenBank/DDBJ whole genome shotgun (WGS) entry which is preliminary data.</text>
</comment>
<dbReference type="EMBL" id="AZHW01000184">
    <property type="protein sequence ID" value="ETX01989.1"/>
    <property type="molecule type" value="Genomic_DNA"/>
</dbReference>
<evidence type="ECO:0000256" key="3">
    <source>
        <dbReference type="ARBA" id="ARBA00022630"/>
    </source>
</evidence>
<dbReference type="InterPro" id="IPR009075">
    <property type="entry name" value="AcylCo_DH/oxidase_C"/>
</dbReference>
<keyword evidence="5 6" id="KW-0560">Oxidoreductase</keyword>
<keyword evidence="3 6" id="KW-0285">Flavoprotein</keyword>
<dbReference type="Pfam" id="PF00441">
    <property type="entry name" value="Acyl-CoA_dh_1"/>
    <property type="match status" value="1"/>
</dbReference>
<dbReference type="GO" id="GO:0005886">
    <property type="term" value="C:plasma membrane"/>
    <property type="evidence" value="ECO:0007669"/>
    <property type="project" value="TreeGrafter"/>
</dbReference>
<dbReference type="InterPro" id="IPR037069">
    <property type="entry name" value="AcylCoA_DH/ox_N_sf"/>
</dbReference>
<dbReference type="Gene3D" id="2.40.110.10">
    <property type="entry name" value="Butyryl-CoA Dehydrogenase, subunit A, domain 2"/>
    <property type="match status" value="1"/>
</dbReference>
<evidence type="ECO:0000256" key="1">
    <source>
        <dbReference type="ARBA" id="ARBA00001974"/>
    </source>
</evidence>
<dbReference type="InterPro" id="IPR052161">
    <property type="entry name" value="Mycobact_Acyl-CoA_DH"/>
</dbReference>
<sequence length="390" mass="44194">MDLKFSPEDEAYRLELRQWLEDHLPAEPVPVDQDESFVHRRQWQRKLAEHGWIGIHWPKAYGGQGATLIQQAIYAQEMARAQAPAPANGLGISIVGPTLMEHGSEEQKKRFIPKILNADEIWCQGFSEPNSGSDLASLQTKAVLDGDEFVVNGQKIWTSLGQYADWCILLVRTDPDAPKHRGITFLLCDMNTPGVTVKPLKQITGNSEFNETFFENVRIPRDNIVGELNGGWRIAMTTLTYERGISTLATQVRMKQHLEAMIDYARGTRRNGHSLSEDPFTRQQLAQAHIRVEIMLMNLYRTITSQLRGQSPGPEASLAKLYWSELDKWMQEMGMSLQGPYSQLMRESKYAVDGDWQYNFLRSRAGTIYSGTSEIQKNIIGERVLGLPKG</sequence>
<dbReference type="CDD" id="cd01152">
    <property type="entry name" value="ACAD_fadE6_17_26"/>
    <property type="match status" value="1"/>
</dbReference>
<dbReference type="GO" id="GO:0016627">
    <property type="term" value="F:oxidoreductase activity, acting on the CH-CH group of donors"/>
    <property type="evidence" value="ECO:0007669"/>
    <property type="project" value="InterPro"/>
</dbReference>
<keyword evidence="11" id="KW-1185">Reference proteome</keyword>
<evidence type="ECO:0000256" key="5">
    <source>
        <dbReference type="ARBA" id="ARBA00023002"/>
    </source>
</evidence>
<keyword evidence="4 6" id="KW-0274">FAD</keyword>
<accession>W4LV61</accession>
<dbReference type="Gene3D" id="1.20.140.10">
    <property type="entry name" value="Butyryl-CoA Dehydrogenase, subunit A, domain 3"/>
    <property type="match status" value="1"/>
</dbReference>
<dbReference type="InterPro" id="IPR036250">
    <property type="entry name" value="AcylCo_DH-like_C"/>
</dbReference>
<comment type="cofactor">
    <cofactor evidence="1 6">
        <name>FAD</name>
        <dbReference type="ChEBI" id="CHEBI:57692"/>
    </cofactor>
</comment>
<name>W4LV61_ENTF1</name>
<dbReference type="PANTHER" id="PTHR43292">
    <property type="entry name" value="ACYL-COA DEHYDROGENASE"/>
    <property type="match status" value="1"/>
</dbReference>
<feature type="domain" description="Acyl-CoA dehydrogenase/oxidase C-terminal" evidence="7">
    <location>
        <begin position="229"/>
        <end position="385"/>
    </location>
</feature>
<evidence type="ECO:0000259" key="8">
    <source>
        <dbReference type="Pfam" id="PF02770"/>
    </source>
</evidence>
<dbReference type="HOGENOM" id="CLU_018204_9_0_7"/>
<evidence type="ECO:0000313" key="11">
    <source>
        <dbReference type="Proteomes" id="UP000019141"/>
    </source>
</evidence>
<dbReference type="Pfam" id="PF02770">
    <property type="entry name" value="Acyl-CoA_dh_M"/>
    <property type="match status" value="1"/>
</dbReference>
<organism evidence="10 11">
    <name type="scientific">Entotheonella factor</name>
    <dbReference type="NCBI Taxonomy" id="1429438"/>
    <lineage>
        <taxon>Bacteria</taxon>
        <taxon>Pseudomonadati</taxon>
        <taxon>Nitrospinota/Tectimicrobiota group</taxon>
        <taxon>Candidatus Tectimicrobiota</taxon>
        <taxon>Candidatus Entotheonellia</taxon>
        <taxon>Candidatus Entotheonellales</taxon>
        <taxon>Candidatus Entotheonellaceae</taxon>
        <taxon>Candidatus Entotheonella</taxon>
    </lineage>
</organism>
<reference evidence="10 11" key="1">
    <citation type="journal article" date="2014" name="Nature">
        <title>An environmental bacterial taxon with a large and distinct metabolic repertoire.</title>
        <authorList>
            <person name="Wilson M.C."/>
            <person name="Mori T."/>
            <person name="Ruckert C."/>
            <person name="Uria A.R."/>
            <person name="Helf M.J."/>
            <person name="Takada K."/>
            <person name="Gernert C."/>
            <person name="Steffens U.A."/>
            <person name="Heycke N."/>
            <person name="Schmitt S."/>
            <person name="Rinke C."/>
            <person name="Helfrich E.J."/>
            <person name="Brachmann A.O."/>
            <person name="Gurgui C."/>
            <person name="Wakimoto T."/>
            <person name="Kracht M."/>
            <person name="Crusemann M."/>
            <person name="Hentschel U."/>
            <person name="Abe I."/>
            <person name="Matsunaga S."/>
            <person name="Kalinowski J."/>
            <person name="Takeyama H."/>
            <person name="Piel J."/>
        </authorList>
    </citation>
    <scope>NUCLEOTIDE SEQUENCE [LARGE SCALE GENOMIC DNA]</scope>
    <source>
        <strain evidence="11">TSY1</strain>
    </source>
</reference>
<gene>
    <name evidence="10" type="ORF">ETSY1_05260</name>
</gene>
<dbReference type="Gene3D" id="1.10.540.10">
    <property type="entry name" value="Acyl-CoA dehydrogenase/oxidase, N-terminal domain"/>
    <property type="match status" value="1"/>
</dbReference>
<dbReference type="InterPro" id="IPR013786">
    <property type="entry name" value="AcylCoA_DH/ox_N"/>
</dbReference>
<dbReference type="AlphaFoldDB" id="W4LV61"/>
<dbReference type="PANTHER" id="PTHR43292:SF3">
    <property type="entry name" value="ACYL-COA DEHYDROGENASE FADE29"/>
    <property type="match status" value="1"/>
</dbReference>
<evidence type="ECO:0000259" key="7">
    <source>
        <dbReference type="Pfam" id="PF00441"/>
    </source>
</evidence>
<dbReference type="SUPFAM" id="SSF56645">
    <property type="entry name" value="Acyl-CoA dehydrogenase NM domain-like"/>
    <property type="match status" value="1"/>
</dbReference>
<dbReference type="InterPro" id="IPR046373">
    <property type="entry name" value="Acyl-CoA_Oxase/DH_mid-dom_sf"/>
</dbReference>
<evidence type="ECO:0000259" key="9">
    <source>
        <dbReference type="Pfam" id="PF02771"/>
    </source>
</evidence>
<feature type="domain" description="Acyl-CoA dehydrogenase/oxidase N-terminal" evidence="9">
    <location>
        <begin position="6"/>
        <end position="117"/>
    </location>
</feature>
<dbReference type="InterPro" id="IPR009100">
    <property type="entry name" value="AcylCoA_DH/oxidase_NM_dom_sf"/>
</dbReference>
<evidence type="ECO:0000256" key="4">
    <source>
        <dbReference type="ARBA" id="ARBA00022827"/>
    </source>
</evidence>
<dbReference type="SUPFAM" id="SSF47203">
    <property type="entry name" value="Acyl-CoA dehydrogenase C-terminal domain-like"/>
    <property type="match status" value="1"/>
</dbReference>
<protein>
    <recommendedName>
        <fullName evidence="12">Acyl-CoA dehydrogenase</fullName>
    </recommendedName>
</protein>
<feature type="domain" description="Acyl-CoA oxidase/dehydrogenase middle" evidence="8">
    <location>
        <begin position="123"/>
        <end position="217"/>
    </location>
</feature>
<dbReference type="Pfam" id="PF02771">
    <property type="entry name" value="Acyl-CoA_dh_N"/>
    <property type="match status" value="1"/>
</dbReference>